<evidence type="ECO:0000256" key="2">
    <source>
        <dbReference type="ARBA" id="ARBA00022730"/>
    </source>
</evidence>
<dbReference type="GO" id="GO:0008270">
    <property type="term" value="F:zinc ion binding"/>
    <property type="evidence" value="ECO:0007669"/>
    <property type="project" value="UniProtKB-UniRule"/>
</dbReference>
<evidence type="ECO:0000256" key="3">
    <source>
        <dbReference type="ARBA" id="ARBA00022833"/>
    </source>
</evidence>
<dbReference type="AlphaFoldDB" id="A0AA86MY90"/>
<keyword evidence="2 7" id="KW-0699">rRNA-binding</keyword>
<dbReference type="Gene3D" id="4.10.830.10">
    <property type="entry name" value="30s Ribosomal Protein S14, Chain N"/>
    <property type="match status" value="1"/>
</dbReference>
<comment type="similarity">
    <text evidence="7">Belongs to the universal ribosomal protein uS14 family. Zinc-binding uS14 subfamily.</text>
</comment>
<name>A0AA86MY90_9BACT</name>
<feature type="binding site" evidence="7">
    <location>
        <position position="24"/>
    </location>
    <ligand>
        <name>Zn(2+)</name>
        <dbReference type="ChEBI" id="CHEBI:29105"/>
    </ligand>
</feature>
<keyword evidence="6 7" id="KW-0687">Ribonucleoprotein</keyword>
<dbReference type="GO" id="GO:1990904">
    <property type="term" value="C:ribonucleoprotein complex"/>
    <property type="evidence" value="ECO:0007669"/>
    <property type="project" value="UniProtKB-KW"/>
</dbReference>
<proteinExistence type="inferred from homology"/>
<dbReference type="GO" id="GO:0006412">
    <property type="term" value="P:translation"/>
    <property type="evidence" value="ECO:0007669"/>
    <property type="project" value="UniProtKB-UniRule"/>
</dbReference>
<evidence type="ECO:0000256" key="5">
    <source>
        <dbReference type="ARBA" id="ARBA00022980"/>
    </source>
</evidence>
<dbReference type="SUPFAM" id="SSF57716">
    <property type="entry name" value="Glucocorticoid receptor-like (DNA-binding domain)"/>
    <property type="match status" value="1"/>
</dbReference>
<evidence type="ECO:0000256" key="1">
    <source>
        <dbReference type="ARBA" id="ARBA00022723"/>
    </source>
</evidence>
<evidence type="ECO:0000313" key="9">
    <source>
        <dbReference type="Proteomes" id="UP001179121"/>
    </source>
</evidence>
<dbReference type="PROSITE" id="PS00527">
    <property type="entry name" value="RIBOSOMAL_S14"/>
    <property type="match status" value="1"/>
</dbReference>
<reference evidence="8" key="1">
    <citation type="submission" date="2022-10" db="EMBL/GenBank/DDBJ databases">
        <authorList>
            <person name="Koch H."/>
        </authorList>
    </citation>
    <scope>NUCLEOTIDE SEQUENCE</scope>
    <source>
        <strain evidence="8">DNF</strain>
    </source>
</reference>
<feature type="binding site" evidence="7">
    <location>
        <position position="40"/>
    </location>
    <ligand>
        <name>Zn(2+)</name>
        <dbReference type="ChEBI" id="CHEBI:29105"/>
    </ligand>
</feature>
<comment type="subunit">
    <text evidence="7">Part of the 30S ribosomal subunit. Contacts proteins S3 and S10.</text>
</comment>
<protein>
    <recommendedName>
        <fullName evidence="7">Small ribosomal subunit protein uS14</fullName>
    </recommendedName>
</protein>
<dbReference type="InterPro" id="IPR043140">
    <property type="entry name" value="Ribosomal_uS14_sf"/>
</dbReference>
<organism evidence="8 9">
    <name type="scientific">Nitrospira tepida</name>
    <dbReference type="NCBI Taxonomy" id="2973512"/>
    <lineage>
        <taxon>Bacteria</taxon>
        <taxon>Pseudomonadati</taxon>
        <taxon>Nitrospirota</taxon>
        <taxon>Nitrospiria</taxon>
        <taxon>Nitrospirales</taxon>
        <taxon>Nitrospiraceae</taxon>
        <taxon>Nitrospira</taxon>
    </lineage>
</organism>
<dbReference type="Proteomes" id="UP001179121">
    <property type="component" value="Chromosome"/>
</dbReference>
<dbReference type="NCBIfam" id="NF005974">
    <property type="entry name" value="PRK08061.1"/>
    <property type="match status" value="1"/>
</dbReference>
<dbReference type="EMBL" id="OX365700">
    <property type="protein sequence ID" value="CAI4031243.1"/>
    <property type="molecule type" value="Genomic_DNA"/>
</dbReference>
<keyword evidence="5 7" id="KW-0689">Ribosomal protein</keyword>
<evidence type="ECO:0000256" key="7">
    <source>
        <dbReference type="HAMAP-Rule" id="MF_01364"/>
    </source>
</evidence>
<dbReference type="Pfam" id="PF00253">
    <property type="entry name" value="Ribosomal_S14"/>
    <property type="match status" value="1"/>
</dbReference>
<keyword evidence="4 7" id="KW-0694">RNA-binding</keyword>
<gene>
    <name evidence="7" type="primary">rpsZ</name>
    <name evidence="7" type="synonym">rpsN</name>
    <name evidence="8" type="ORF">DNFV4_01672</name>
</gene>
<dbReference type="GO" id="GO:0005840">
    <property type="term" value="C:ribosome"/>
    <property type="evidence" value="ECO:0007669"/>
    <property type="project" value="UniProtKB-KW"/>
</dbReference>
<comment type="function">
    <text evidence="7">Binds 16S rRNA, required for the assembly of 30S particles and may also be responsible for determining the conformation of the 16S rRNA at the A site.</text>
</comment>
<dbReference type="InterPro" id="IPR001209">
    <property type="entry name" value="Ribosomal_uS14"/>
</dbReference>
<dbReference type="GO" id="GO:0019843">
    <property type="term" value="F:rRNA binding"/>
    <property type="evidence" value="ECO:0007669"/>
    <property type="project" value="UniProtKB-UniRule"/>
</dbReference>
<keyword evidence="9" id="KW-1185">Reference proteome</keyword>
<keyword evidence="3 7" id="KW-0862">Zinc</keyword>
<comment type="cofactor">
    <cofactor evidence="7">
        <name>Zn(2+)</name>
        <dbReference type="ChEBI" id="CHEBI:29105"/>
    </cofactor>
    <text evidence="7">Binds 1 zinc ion per subunit.</text>
</comment>
<evidence type="ECO:0000313" key="8">
    <source>
        <dbReference type="EMBL" id="CAI4031243.1"/>
    </source>
</evidence>
<dbReference type="HAMAP" id="MF_01364_B">
    <property type="entry name" value="Ribosomal_uS14_2_B"/>
    <property type="match status" value="1"/>
</dbReference>
<feature type="binding site" evidence="7">
    <location>
        <position position="27"/>
    </location>
    <ligand>
        <name>Zn(2+)</name>
        <dbReference type="ChEBI" id="CHEBI:29105"/>
    </ligand>
</feature>
<dbReference type="RefSeq" id="WP_289268180.1">
    <property type="nucleotide sequence ID" value="NZ_OX365700.1"/>
</dbReference>
<feature type="binding site" evidence="7">
    <location>
        <position position="43"/>
    </location>
    <ligand>
        <name>Zn(2+)</name>
        <dbReference type="ChEBI" id="CHEBI:29105"/>
    </ligand>
</feature>
<sequence>MARLALKLKAARDPKFKVRAYHRCPLCGRVRGYLNRFEMCRICFRFLSLRGEVPGVRKSSW</sequence>
<dbReference type="KEGG" id="nti:DNFV4_01672"/>
<accession>A0AA86MY90</accession>
<dbReference type="InterPro" id="IPR023053">
    <property type="entry name" value="Ribosomal_uS14_bact"/>
</dbReference>
<evidence type="ECO:0000256" key="4">
    <source>
        <dbReference type="ARBA" id="ARBA00022884"/>
    </source>
</evidence>
<keyword evidence="1 7" id="KW-0479">Metal-binding</keyword>
<dbReference type="GO" id="GO:0003735">
    <property type="term" value="F:structural constituent of ribosome"/>
    <property type="evidence" value="ECO:0007669"/>
    <property type="project" value="InterPro"/>
</dbReference>
<evidence type="ECO:0000256" key="6">
    <source>
        <dbReference type="ARBA" id="ARBA00023274"/>
    </source>
</evidence>
<dbReference type="InterPro" id="IPR018271">
    <property type="entry name" value="Ribosomal_uS14_CS"/>
</dbReference>